<dbReference type="InParanoid" id="W4KC36"/>
<name>W4KC36_HETIT</name>
<dbReference type="EMBL" id="KI925457">
    <property type="protein sequence ID" value="ETW83328.1"/>
    <property type="molecule type" value="Genomic_DNA"/>
</dbReference>
<gene>
    <name evidence="2" type="ORF">HETIRDRAFT_450931</name>
</gene>
<dbReference type="Proteomes" id="UP000030671">
    <property type="component" value="Unassembled WGS sequence"/>
</dbReference>
<sequence>MLPLLRRNCIPSPPAHHHHSSASVPATPEQSPHVRALVSYNERLPRPFLLPGIHVGDHPRRRNAARAGTNLGQNPWASNETASAGARPIRPAVALHPPIGHQSGGAPRLTQAPSPEDGMRPCAASLKRSSDFARAYACPLPFLPAFAFSYLASQSSRDEARTELQGIGKACRMEAPAVGEPGLSHESREAGLASWGSSVYRAAHKRPS</sequence>
<accession>W4KC36</accession>
<feature type="compositionally biased region" description="Polar residues" evidence="1">
    <location>
        <begin position="70"/>
        <end position="82"/>
    </location>
</feature>
<reference evidence="2 3" key="1">
    <citation type="journal article" date="2012" name="New Phytol.">
        <title>Insight into trade-off between wood decay and parasitism from the genome of a fungal forest pathogen.</title>
        <authorList>
            <person name="Olson A."/>
            <person name="Aerts A."/>
            <person name="Asiegbu F."/>
            <person name="Belbahri L."/>
            <person name="Bouzid O."/>
            <person name="Broberg A."/>
            <person name="Canback B."/>
            <person name="Coutinho P.M."/>
            <person name="Cullen D."/>
            <person name="Dalman K."/>
            <person name="Deflorio G."/>
            <person name="van Diepen L.T."/>
            <person name="Dunand C."/>
            <person name="Duplessis S."/>
            <person name="Durling M."/>
            <person name="Gonthier P."/>
            <person name="Grimwood J."/>
            <person name="Fossdal C.G."/>
            <person name="Hansson D."/>
            <person name="Henrissat B."/>
            <person name="Hietala A."/>
            <person name="Himmelstrand K."/>
            <person name="Hoffmeister D."/>
            <person name="Hogberg N."/>
            <person name="James T.Y."/>
            <person name="Karlsson M."/>
            <person name="Kohler A."/>
            <person name="Kues U."/>
            <person name="Lee Y.H."/>
            <person name="Lin Y.C."/>
            <person name="Lind M."/>
            <person name="Lindquist E."/>
            <person name="Lombard V."/>
            <person name="Lucas S."/>
            <person name="Lunden K."/>
            <person name="Morin E."/>
            <person name="Murat C."/>
            <person name="Park J."/>
            <person name="Raffaello T."/>
            <person name="Rouze P."/>
            <person name="Salamov A."/>
            <person name="Schmutz J."/>
            <person name="Solheim H."/>
            <person name="Stahlberg J."/>
            <person name="Velez H."/>
            <person name="de Vries R.P."/>
            <person name="Wiebenga A."/>
            <person name="Woodward S."/>
            <person name="Yakovlev I."/>
            <person name="Garbelotto M."/>
            <person name="Martin F."/>
            <person name="Grigoriev I.V."/>
            <person name="Stenlid J."/>
        </authorList>
    </citation>
    <scope>NUCLEOTIDE SEQUENCE [LARGE SCALE GENOMIC DNA]</scope>
    <source>
        <strain evidence="2 3">TC 32-1</strain>
    </source>
</reference>
<evidence type="ECO:0000313" key="2">
    <source>
        <dbReference type="EMBL" id="ETW83328.1"/>
    </source>
</evidence>
<dbReference type="HOGENOM" id="CLU_1321037_0_0_1"/>
<evidence type="ECO:0000256" key="1">
    <source>
        <dbReference type="SAM" id="MobiDB-lite"/>
    </source>
</evidence>
<keyword evidence="3" id="KW-1185">Reference proteome</keyword>
<proteinExistence type="predicted"/>
<organism evidence="2 3">
    <name type="scientific">Heterobasidion irregulare (strain TC 32-1)</name>
    <dbReference type="NCBI Taxonomy" id="747525"/>
    <lineage>
        <taxon>Eukaryota</taxon>
        <taxon>Fungi</taxon>
        <taxon>Dikarya</taxon>
        <taxon>Basidiomycota</taxon>
        <taxon>Agaricomycotina</taxon>
        <taxon>Agaricomycetes</taxon>
        <taxon>Russulales</taxon>
        <taxon>Bondarzewiaceae</taxon>
        <taxon>Heterobasidion</taxon>
        <taxon>Heterobasidion annosum species complex</taxon>
    </lineage>
</organism>
<dbReference type="GeneID" id="20676093"/>
<feature type="region of interest" description="Disordered" evidence="1">
    <location>
        <begin position="65"/>
        <end position="120"/>
    </location>
</feature>
<dbReference type="RefSeq" id="XP_009545595.1">
    <property type="nucleotide sequence ID" value="XM_009547300.1"/>
</dbReference>
<feature type="region of interest" description="Disordered" evidence="1">
    <location>
        <begin position="11"/>
        <end position="32"/>
    </location>
</feature>
<evidence type="ECO:0000313" key="3">
    <source>
        <dbReference type="Proteomes" id="UP000030671"/>
    </source>
</evidence>
<dbReference type="KEGG" id="hir:HETIRDRAFT_450931"/>
<protein>
    <submittedName>
        <fullName evidence="2">Uncharacterized protein</fullName>
    </submittedName>
</protein>
<dbReference type="AlphaFoldDB" id="W4KC36"/>